<reference evidence="1 2" key="1">
    <citation type="journal article" date="2021" name="Elife">
        <title>Chloroplast acquisition without the gene transfer in kleptoplastic sea slugs, Plakobranchus ocellatus.</title>
        <authorList>
            <person name="Maeda T."/>
            <person name="Takahashi S."/>
            <person name="Yoshida T."/>
            <person name="Shimamura S."/>
            <person name="Takaki Y."/>
            <person name="Nagai Y."/>
            <person name="Toyoda A."/>
            <person name="Suzuki Y."/>
            <person name="Arimoto A."/>
            <person name="Ishii H."/>
            <person name="Satoh N."/>
            <person name="Nishiyama T."/>
            <person name="Hasebe M."/>
            <person name="Maruyama T."/>
            <person name="Minagawa J."/>
            <person name="Obokata J."/>
            <person name="Shigenobu S."/>
        </authorList>
    </citation>
    <scope>NUCLEOTIDE SEQUENCE [LARGE SCALE GENOMIC DNA]</scope>
</reference>
<accession>A0AAV4HSN7</accession>
<gene>
    <name evidence="1" type="ORF">ElyMa_006388600</name>
</gene>
<dbReference type="AlphaFoldDB" id="A0AAV4HSN7"/>
<dbReference type="Proteomes" id="UP000762676">
    <property type="component" value="Unassembled WGS sequence"/>
</dbReference>
<evidence type="ECO:0000313" key="2">
    <source>
        <dbReference type="Proteomes" id="UP000762676"/>
    </source>
</evidence>
<proteinExistence type="predicted"/>
<keyword evidence="2" id="KW-1185">Reference proteome</keyword>
<organism evidence="1 2">
    <name type="scientific">Elysia marginata</name>
    <dbReference type="NCBI Taxonomy" id="1093978"/>
    <lineage>
        <taxon>Eukaryota</taxon>
        <taxon>Metazoa</taxon>
        <taxon>Spiralia</taxon>
        <taxon>Lophotrochozoa</taxon>
        <taxon>Mollusca</taxon>
        <taxon>Gastropoda</taxon>
        <taxon>Heterobranchia</taxon>
        <taxon>Euthyneura</taxon>
        <taxon>Panpulmonata</taxon>
        <taxon>Sacoglossa</taxon>
        <taxon>Placobranchoidea</taxon>
        <taxon>Plakobranchidae</taxon>
        <taxon>Elysia</taxon>
    </lineage>
</organism>
<evidence type="ECO:0000313" key="1">
    <source>
        <dbReference type="EMBL" id="GFS00054.1"/>
    </source>
</evidence>
<sequence>METKLRVLCSHLISVYGIRQIQNQVAVADHESDVDNNVLSHVTDLAQRQKEDPTLKPWFERLGKPPVHSVSFVLSDGLLFREFYRQKSGLYDRTLVVPASLRNQVLSSAHDSSLAGTVKPLLRYKVSSVGQV</sequence>
<comment type="caution">
    <text evidence="1">The sequence shown here is derived from an EMBL/GenBank/DDBJ whole genome shotgun (WGS) entry which is preliminary data.</text>
</comment>
<name>A0AAV4HSN7_9GAST</name>
<dbReference type="EMBL" id="BMAT01012831">
    <property type="protein sequence ID" value="GFS00054.1"/>
    <property type="molecule type" value="Genomic_DNA"/>
</dbReference>
<protein>
    <submittedName>
        <fullName evidence="1">Uncharacterized protein</fullName>
    </submittedName>
</protein>